<dbReference type="NCBIfam" id="NF041278">
    <property type="entry name" value="CmcJ_NvfI_EfuI"/>
    <property type="match status" value="1"/>
</dbReference>
<sequence>MAVPSRITFHPIEFLTMSKVIDQGPVVASCPSTIETSIPFLSRDKLYQHTKPYGADFPTDGIEGAEIANHIFETRPVTVYDVRSLDEPLDLETNGACFIKGKTSLARHEASITTTPAISKYADEVMAILRSKFPHYVELRFMDFQVRKRSLAFPDGHGQRVEFAQPATMPHTDFSVKGGYLRMGDVFPNQLDNYKERHFDLLKDVVWRVLAGPNDDWPLAVCDYTSVNIEHDITTNDALHINRVGENWLLYPNKTHRWFYLSGMEEDDLIVFRNTDSKGKLSRKLTSIDLMVSGTILTDKSRQAVFTPPSIIQSLLALLAIVSSSDWWPSETDFPPLVAYFGLGLAPQCSGGAWLD</sequence>
<evidence type="ECO:0000313" key="2">
    <source>
        <dbReference type="EMBL" id="RSL45333.1"/>
    </source>
</evidence>
<dbReference type="STRING" id="1325734.A0A428NWX3"/>
<comment type="similarity">
    <text evidence="1">Belongs to the asaB hydroxylase/desaturase family.</text>
</comment>
<reference evidence="2 3" key="1">
    <citation type="submission" date="2017-06" db="EMBL/GenBank/DDBJ databases">
        <title>Comparative genomic analysis of Ambrosia Fusariam Clade fungi.</title>
        <authorList>
            <person name="Stajich J.E."/>
            <person name="Carrillo J."/>
            <person name="Kijimoto T."/>
            <person name="Eskalen A."/>
            <person name="O'Donnell K."/>
            <person name="Kasson M."/>
        </authorList>
    </citation>
    <scope>NUCLEOTIDE SEQUENCE [LARGE SCALE GENOMIC DNA]</scope>
    <source>
        <strain evidence="2 3">NRRL62584</strain>
    </source>
</reference>
<dbReference type="OrthoDB" id="412788at2759"/>
<dbReference type="Proteomes" id="UP000288168">
    <property type="component" value="Unassembled WGS sequence"/>
</dbReference>
<keyword evidence="3" id="KW-1185">Reference proteome</keyword>
<dbReference type="InterPro" id="IPR044053">
    <property type="entry name" value="AsaB-like"/>
</dbReference>
<accession>A0A428NWX3</accession>
<dbReference type="PANTHER" id="PTHR34598:SF3">
    <property type="entry name" value="OXIDOREDUCTASE AN1597"/>
    <property type="match status" value="1"/>
</dbReference>
<dbReference type="GO" id="GO:0016491">
    <property type="term" value="F:oxidoreductase activity"/>
    <property type="evidence" value="ECO:0007669"/>
    <property type="project" value="InterPro"/>
</dbReference>
<gene>
    <name evidence="2" type="ORF">CEP54_014317</name>
</gene>
<organism evidence="2 3">
    <name type="scientific">Fusarium duplospermum</name>
    <dbReference type="NCBI Taxonomy" id="1325734"/>
    <lineage>
        <taxon>Eukaryota</taxon>
        <taxon>Fungi</taxon>
        <taxon>Dikarya</taxon>
        <taxon>Ascomycota</taxon>
        <taxon>Pezizomycotina</taxon>
        <taxon>Sordariomycetes</taxon>
        <taxon>Hypocreomycetidae</taxon>
        <taxon>Hypocreales</taxon>
        <taxon>Nectriaceae</taxon>
        <taxon>Fusarium</taxon>
        <taxon>Fusarium solani species complex</taxon>
    </lineage>
</organism>
<dbReference type="AlphaFoldDB" id="A0A428NWX3"/>
<evidence type="ECO:0000256" key="1">
    <source>
        <dbReference type="ARBA" id="ARBA00023604"/>
    </source>
</evidence>
<dbReference type="EMBL" id="NKCI01000266">
    <property type="protein sequence ID" value="RSL45333.1"/>
    <property type="molecule type" value="Genomic_DNA"/>
</dbReference>
<dbReference type="PANTHER" id="PTHR34598">
    <property type="entry name" value="BLL6449 PROTEIN"/>
    <property type="match status" value="1"/>
</dbReference>
<name>A0A428NWX3_9HYPO</name>
<proteinExistence type="inferred from homology"/>
<feature type="non-terminal residue" evidence="2">
    <location>
        <position position="356"/>
    </location>
</feature>
<comment type="caution">
    <text evidence="2">The sequence shown here is derived from an EMBL/GenBank/DDBJ whole genome shotgun (WGS) entry which is preliminary data.</text>
</comment>
<protein>
    <submittedName>
        <fullName evidence="2">Uncharacterized protein</fullName>
    </submittedName>
</protein>
<evidence type="ECO:0000313" key="3">
    <source>
        <dbReference type="Proteomes" id="UP000288168"/>
    </source>
</evidence>